<evidence type="ECO:0000313" key="2">
    <source>
        <dbReference type="EMBL" id="AEV76581.1"/>
    </source>
</evidence>
<accession>G8RSP8</accession>
<dbReference type="AlphaFoldDB" id="G8RSP8"/>
<feature type="compositionally biased region" description="Basic residues" evidence="1">
    <location>
        <begin position="200"/>
        <end position="213"/>
    </location>
</feature>
<dbReference type="InterPro" id="IPR036390">
    <property type="entry name" value="WH_DNA-bd_sf"/>
</dbReference>
<dbReference type="KEGG" id="mrh:MycrhN_6120"/>
<dbReference type="SUPFAM" id="SSF46785">
    <property type="entry name" value="Winged helix' DNA-binding domain"/>
    <property type="match status" value="1"/>
</dbReference>
<organism evidence="2 3">
    <name type="scientific">Mycolicibacterium rhodesiae (strain NBB3)</name>
    <name type="common">Mycobacterium rhodesiae</name>
    <dbReference type="NCBI Taxonomy" id="710685"/>
    <lineage>
        <taxon>Bacteria</taxon>
        <taxon>Bacillati</taxon>
        <taxon>Actinomycetota</taxon>
        <taxon>Actinomycetes</taxon>
        <taxon>Mycobacteriales</taxon>
        <taxon>Mycobacteriaceae</taxon>
        <taxon>Mycolicibacterium</taxon>
    </lineage>
</organism>
<gene>
    <name evidence="2" type="ordered locus">MycrhN_6120</name>
</gene>
<evidence type="ECO:0008006" key="4">
    <source>
        <dbReference type="Google" id="ProtNLM"/>
    </source>
</evidence>
<dbReference type="STRING" id="710685.MycrhN_6120"/>
<dbReference type="eggNOG" id="COG1695">
    <property type="taxonomic scope" value="Bacteria"/>
</dbReference>
<name>G8RSP8_MYCRN</name>
<dbReference type="Gene3D" id="1.10.10.10">
    <property type="entry name" value="Winged helix-like DNA-binding domain superfamily/Winged helix DNA-binding domain"/>
    <property type="match status" value="1"/>
</dbReference>
<feature type="region of interest" description="Disordered" evidence="1">
    <location>
        <begin position="191"/>
        <end position="213"/>
    </location>
</feature>
<evidence type="ECO:0000256" key="1">
    <source>
        <dbReference type="SAM" id="MobiDB-lite"/>
    </source>
</evidence>
<proteinExistence type="predicted"/>
<evidence type="ECO:0000313" key="3">
    <source>
        <dbReference type="Proteomes" id="UP000005442"/>
    </source>
</evidence>
<dbReference type="HOGENOM" id="CLU_089258_2_0_11"/>
<dbReference type="OrthoDB" id="3186544at2"/>
<reference evidence="2 3" key="1">
    <citation type="submission" date="2011-12" db="EMBL/GenBank/DDBJ databases">
        <title>Complete sequence of Mycobacterium rhodesiae NBB3.</title>
        <authorList>
            <consortium name="US DOE Joint Genome Institute"/>
            <person name="Lucas S."/>
            <person name="Han J."/>
            <person name="Lapidus A."/>
            <person name="Cheng J.-F."/>
            <person name="Goodwin L."/>
            <person name="Pitluck S."/>
            <person name="Peters L."/>
            <person name="Mikhailova N."/>
            <person name="Gu W."/>
            <person name="Detter J.C."/>
            <person name="Han C."/>
            <person name="Tapia R."/>
            <person name="Land M."/>
            <person name="Hauser L."/>
            <person name="Kyrpides N."/>
            <person name="Ivanova N."/>
            <person name="Pagani I."/>
            <person name="Mattes T."/>
            <person name="Holmes A."/>
            <person name="Rutledge P."/>
            <person name="Paulsen I."/>
            <person name="Coleman N."/>
            <person name="Woyke T."/>
        </authorList>
    </citation>
    <scope>NUCLEOTIDE SEQUENCE [LARGE SCALE GENOMIC DNA]</scope>
    <source>
        <strain evidence="2 3">NBB3</strain>
    </source>
</reference>
<dbReference type="RefSeq" id="WP_014214318.1">
    <property type="nucleotide sequence ID" value="NC_016604.1"/>
</dbReference>
<protein>
    <recommendedName>
        <fullName evidence="4">Transcriptional regulator</fullName>
    </recommendedName>
</protein>
<keyword evidence="3" id="KW-1185">Reference proteome</keyword>
<sequence length="213" mass="24282">MSPRSGSSDLPTTAYLVLGILAANDEQLTAGEIKIRAEFSVSYFYWSPSVSHVRRELLRLAERNMVQDSEVTIGKRTSTLYRTTDTGLAALKRWVEQLPDTDQVVIKHPVILKTWMSKDSDATRTLDALDRHLEVTRKRLDEALWSRQRTREVGISEEPSMRTSLAVLNYSIRSLYAELSNITQLRDEVAVGTDEDPAKRVHRPKGQLRRTQD</sequence>
<dbReference type="InterPro" id="IPR036388">
    <property type="entry name" value="WH-like_DNA-bd_sf"/>
</dbReference>
<dbReference type="Proteomes" id="UP000005442">
    <property type="component" value="Chromosome"/>
</dbReference>
<dbReference type="PATRIC" id="fig|710685.3.peg.6147"/>
<dbReference type="EMBL" id="CP003169">
    <property type="protein sequence ID" value="AEV76581.1"/>
    <property type="molecule type" value="Genomic_DNA"/>
</dbReference>